<feature type="compositionally biased region" description="Basic and acidic residues" evidence="1">
    <location>
        <begin position="334"/>
        <end position="352"/>
    </location>
</feature>
<accession>A0A182VKD1</accession>
<keyword evidence="3" id="KW-1185">Reference proteome</keyword>
<dbReference type="VEuPathDB" id="VectorBase:AMEM21_001881"/>
<protein>
    <submittedName>
        <fullName evidence="2">Uncharacterized protein</fullName>
    </submittedName>
</protein>
<feature type="region of interest" description="Disordered" evidence="1">
    <location>
        <begin position="80"/>
        <end position="158"/>
    </location>
</feature>
<sequence>MVQRETDTVAARRSKRSIGGGAPDAEPPNAIVSEQRYEGLALEGTAPPPPQPVTPSKGGGGPCSVRMVVILIVLPGTCHQHTQPWAQPPAPPAPTKATEPGHQRRARDRPPPAAHRAAHGRRKPGTRRSARTVRPEEDGDQRRPPSPHLLDANNNHRPADGLRYLSRVIISDDFSQVEVKTAVPDEAEVEAVNREEEIIKKRKTELTTTRQIETRVKRQLLFEDGKVVEDSGPIVSTNTTEDTDKQETVQTEHRTLGDPAEVGEGEPSGNRLAGTGELSGGPHPQQPASPAVDNVVSGGSSSSSAPKTTGGTAISVARPPDGLLRNIKEEVVVSREETKERTEVTEQKHFGDFSDDVSMRGPAPTSGLVWERFEVGEGFKTG</sequence>
<feature type="region of interest" description="Disordered" evidence="1">
    <location>
        <begin position="334"/>
        <end position="362"/>
    </location>
</feature>
<feature type="region of interest" description="Disordered" evidence="1">
    <location>
        <begin position="1"/>
        <end position="62"/>
    </location>
</feature>
<proteinExistence type="predicted"/>
<feature type="compositionally biased region" description="Basic and acidic residues" evidence="1">
    <location>
        <begin position="133"/>
        <end position="143"/>
    </location>
</feature>
<feature type="region of interest" description="Disordered" evidence="1">
    <location>
        <begin position="230"/>
        <end position="321"/>
    </location>
</feature>
<reference evidence="2" key="1">
    <citation type="submission" date="2020-05" db="UniProtKB">
        <authorList>
            <consortium name="EnsemblMetazoa"/>
        </authorList>
    </citation>
    <scope>IDENTIFICATION</scope>
    <source>
        <strain evidence="2">MAF</strain>
    </source>
</reference>
<dbReference type="VEuPathDB" id="VectorBase:AMEM016450"/>
<feature type="compositionally biased region" description="Basic and acidic residues" evidence="1">
    <location>
        <begin position="242"/>
        <end position="256"/>
    </location>
</feature>
<dbReference type="Proteomes" id="UP000075903">
    <property type="component" value="Unassembled WGS sequence"/>
</dbReference>
<evidence type="ECO:0000313" key="2">
    <source>
        <dbReference type="EnsemblMetazoa" id="AMEM016450-PA"/>
    </source>
</evidence>
<dbReference type="EnsemblMetazoa" id="AMEM016450-RA">
    <property type="protein sequence ID" value="AMEM016450-PA"/>
    <property type="gene ID" value="AMEM016450"/>
</dbReference>
<organism evidence="2 3">
    <name type="scientific">Anopheles merus</name>
    <name type="common">Mosquito</name>
    <dbReference type="NCBI Taxonomy" id="30066"/>
    <lineage>
        <taxon>Eukaryota</taxon>
        <taxon>Metazoa</taxon>
        <taxon>Ecdysozoa</taxon>
        <taxon>Arthropoda</taxon>
        <taxon>Hexapoda</taxon>
        <taxon>Insecta</taxon>
        <taxon>Pterygota</taxon>
        <taxon>Neoptera</taxon>
        <taxon>Endopterygota</taxon>
        <taxon>Diptera</taxon>
        <taxon>Nematocera</taxon>
        <taxon>Culicoidea</taxon>
        <taxon>Culicidae</taxon>
        <taxon>Anophelinae</taxon>
        <taxon>Anopheles</taxon>
    </lineage>
</organism>
<name>A0A182VKD1_ANOME</name>
<dbReference type="AlphaFoldDB" id="A0A182VKD1"/>
<feature type="compositionally biased region" description="Basic residues" evidence="1">
    <location>
        <begin position="116"/>
        <end position="131"/>
    </location>
</feature>
<evidence type="ECO:0000256" key="1">
    <source>
        <dbReference type="SAM" id="MobiDB-lite"/>
    </source>
</evidence>
<evidence type="ECO:0000313" key="3">
    <source>
        <dbReference type="Proteomes" id="UP000075903"/>
    </source>
</evidence>